<dbReference type="EC" id="2.1.1.37" evidence="8"/>
<evidence type="ECO:0000256" key="5">
    <source>
        <dbReference type="ARBA" id="ARBA00047422"/>
    </source>
</evidence>
<comment type="similarity">
    <text evidence="6 7">Belongs to the class I-like SAM-binding methyltransferase superfamily. C5-methyltransferase family.</text>
</comment>
<dbReference type="Pfam" id="PF00145">
    <property type="entry name" value="DNA_methylase"/>
    <property type="match status" value="2"/>
</dbReference>
<gene>
    <name evidence="10" type="primary">dcm</name>
    <name evidence="10" type="ORF">I9054_001260</name>
</gene>
<proteinExistence type="inferred from homology"/>
<dbReference type="NCBIfam" id="TIGR00675">
    <property type="entry name" value="dcm"/>
    <property type="match status" value="2"/>
</dbReference>
<dbReference type="InterPro" id="IPR007560">
    <property type="entry name" value="Restrct_endonuc_IV_Mrr"/>
</dbReference>
<name>A0A9E7PBT0_ACIBZ</name>
<dbReference type="REBASE" id="659058">
    <property type="entry name" value="M.Abe3393ORF1260P"/>
</dbReference>
<dbReference type="PROSITE" id="PS00094">
    <property type="entry name" value="C5_MTASE_1"/>
    <property type="match status" value="1"/>
</dbReference>
<keyword evidence="2 6" id="KW-0808">Transferase</keyword>
<dbReference type="InterPro" id="IPR011856">
    <property type="entry name" value="tRNA_endonuc-like_dom_sf"/>
</dbReference>
<dbReference type="GO" id="GO:0009307">
    <property type="term" value="P:DNA restriction-modification system"/>
    <property type="evidence" value="ECO:0007669"/>
    <property type="project" value="UniProtKB-KW"/>
</dbReference>
<dbReference type="Pfam" id="PF04471">
    <property type="entry name" value="Mrr_cat"/>
    <property type="match status" value="1"/>
</dbReference>
<evidence type="ECO:0000256" key="3">
    <source>
        <dbReference type="ARBA" id="ARBA00022691"/>
    </source>
</evidence>
<dbReference type="PANTHER" id="PTHR46098">
    <property type="entry name" value="TRNA (CYTOSINE(38)-C(5))-METHYLTRANSFERASE"/>
    <property type="match status" value="1"/>
</dbReference>
<evidence type="ECO:0000256" key="8">
    <source>
        <dbReference type="RuleBase" id="RU000417"/>
    </source>
</evidence>
<evidence type="ECO:0000256" key="1">
    <source>
        <dbReference type="ARBA" id="ARBA00022603"/>
    </source>
</evidence>
<keyword evidence="1 6" id="KW-0489">Methyltransferase</keyword>
<evidence type="ECO:0000313" key="11">
    <source>
        <dbReference type="Proteomes" id="UP000644140"/>
    </source>
</evidence>
<dbReference type="PROSITE" id="PS51679">
    <property type="entry name" value="SAM_MT_C5"/>
    <property type="match status" value="1"/>
</dbReference>
<keyword evidence="3 6" id="KW-0949">S-adenosyl-L-methionine</keyword>
<feature type="active site" evidence="6">
    <location>
        <position position="308"/>
    </location>
</feature>
<protein>
    <recommendedName>
        <fullName evidence="8">Cytosine-specific methyltransferase</fullName>
        <ecNumber evidence="8">2.1.1.37</ecNumber>
    </recommendedName>
</protein>
<evidence type="ECO:0000259" key="9">
    <source>
        <dbReference type="Pfam" id="PF04471"/>
    </source>
</evidence>
<dbReference type="AlphaFoldDB" id="A0A9E7PBT0"/>
<comment type="catalytic activity">
    <reaction evidence="5 8">
        <text>a 2'-deoxycytidine in DNA + S-adenosyl-L-methionine = a 5-methyl-2'-deoxycytidine in DNA + S-adenosyl-L-homocysteine + H(+)</text>
        <dbReference type="Rhea" id="RHEA:13681"/>
        <dbReference type="Rhea" id="RHEA-COMP:11369"/>
        <dbReference type="Rhea" id="RHEA-COMP:11370"/>
        <dbReference type="ChEBI" id="CHEBI:15378"/>
        <dbReference type="ChEBI" id="CHEBI:57856"/>
        <dbReference type="ChEBI" id="CHEBI:59789"/>
        <dbReference type="ChEBI" id="CHEBI:85452"/>
        <dbReference type="ChEBI" id="CHEBI:85454"/>
        <dbReference type="EC" id="2.1.1.37"/>
    </reaction>
</comment>
<accession>A0A9E7PBT0</accession>
<dbReference type="GO" id="GO:0003677">
    <property type="term" value="F:DNA binding"/>
    <property type="evidence" value="ECO:0007669"/>
    <property type="project" value="InterPro"/>
</dbReference>
<dbReference type="InterPro" id="IPR018117">
    <property type="entry name" value="C5_DNA_meth_AS"/>
</dbReference>
<keyword evidence="4" id="KW-0680">Restriction system</keyword>
<dbReference type="InterPro" id="IPR029063">
    <property type="entry name" value="SAM-dependent_MTases_sf"/>
</dbReference>
<dbReference type="Gene3D" id="3.40.1350.10">
    <property type="match status" value="1"/>
</dbReference>
<dbReference type="GO" id="GO:0032259">
    <property type="term" value="P:methylation"/>
    <property type="evidence" value="ECO:0007669"/>
    <property type="project" value="UniProtKB-KW"/>
</dbReference>
<reference evidence="10" key="1">
    <citation type="submission" date="2022-02" db="EMBL/GenBank/DDBJ databases">
        <title>Characterization of Tn125 harboring carbapenem-resistant Acinetobacter bereziniae clinical isolates.</title>
        <authorList>
            <person name="Wong N.-K."/>
            <person name="Pan Q."/>
        </authorList>
    </citation>
    <scope>NUCLEOTIDE SEQUENCE</scope>
    <source>
        <strain evidence="10">GD03393</strain>
    </source>
</reference>
<organism evidence="10 11">
    <name type="scientific">Acinetobacter bereziniae</name>
    <name type="common">Acinetobacter genomosp. 10</name>
    <dbReference type="NCBI Taxonomy" id="106648"/>
    <lineage>
        <taxon>Bacteria</taxon>
        <taxon>Pseudomonadati</taxon>
        <taxon>Pseudomonadota</taxon>
        <taxon>Gammaproteobacteria</taxon>
        <taxon>Moraxellales</taxon>
        <taxon>Moraxellaceae</taxon>
        <taxon>Acinetobacter</taxon>
    </lineage>
</organism>
<dbReference type="PANTHER" id="PTHR46098:SF1">
    <property type="entry name" value="TRNA (CYTOSINE(38)-C(5))-METHYLTRANSFERASE"/>
    <property type="match status" value="1"/>
</dbReference>
<dbReference type="CDD" id="cd00315">
    <property type="entry name" value="Cyt_C5_DNA_methylase"/>
    <property type="match status" value="1"/>
</dbReference>
<evidence type="ECO:0000256" key="7">
    <source>
        <dbReference type="RuleBase" id="RU000416"/>
    </source>
</evidence>
<dbReference type="Gene3D" id="3.40.50.150">
    <property type="entry name" value="Vaccinia Virus protein VP39"/>
    <property type="match status" value="1"/>
</dbReference>
<evidence type="ECO:0000256" key="6">
    <source>
        <dbReference type="PROSITE-ProRule" id="PRU01016"/>
    </source>
</evidence>
<evidence type="ECO:0000256" key="4">
    <source>
        <dbReference type="ARBA" id="ARBA00022747"/>
    </source>
</evidence>
<dbReference type="SUPFAM" id="SSF52980">
    <property type="entry name" value="Restriction endonuclease-like"/>
    <property type="match status" value="1"/>
</dbReference>
<sequence length="589" mass="67570">MNIEICVPPSSTPKDRGDLLEALSKEMLEIQNYHVEEEVRKDGCELDLLCTHNISKKRIYVECKAFRDKKIDGPTIRQLIGTFTISKYYEAWLISTSDFTKDAKGLVDELEKDESQILFYTPSRVLDSLIKSKTISALPQLHLENFIDVEQIGEWILLVTPFGRFWAVTVLKGGIPSNVICYYAKTGKLVEEQELLDNIALTDSSLSKLDFSKIFPTKKDNQISKITRSSRNQNNNFLFTFIDLFAGIGGIRMPFQQLGGKCVFSSEWDKFAQRTYAANYGEVPSGDIAQISTKDIPDHDILMGGFPCQAFSQAGLKNGFQYTRGTIFFEIQRILCEKKPKIFLLENVKYLKIHDKGNTLRTIINILTGESDQTLDDVPMYQDAREVLGKKLNYWVDFKVLRAEDFGVPQRRERIFIVGFDKDYFGENFDFEKIFKWPTPSHEQTRVGDILESQEVLDAQEDKYTISDKLWAAHKRRKEEYRTKGNGFGYSVYTADSTYTNTISARYYRDGSEILIDQSRLGKNPRKLTPRECARLQGFPDNFIVDAVPQAQIYKQFGNSACVRVIQAIAKQLVDVLDYKRAEKIEVDK</sequence>
<dbReference type="PRINTS" id="PR00105">
    <property type="entry name" value="C5METTRFRASE"/>
</dbReference>
<dbReference type="Gene3D" id="3.90.120.30">
    <property type="match status" value="1"/>
</dbReference>
<evidence type="ECO:0000256" key="2">
    <source>
        <dbReference type="ARBA" id="ARBA00022679"/>
    </source>
</evidence>
<dbReference type="GO" id="GO:0003886">
    <property type="term" value="F:DNA (cytosine-5-)-methyltransferase activity"/>
    <property type="evidence" value="ECO:0007669"/>
    <property type="project" value="UniProtKB-EC"/>
</dbReference>
<dbReference type="InterPro" id="IPR050750">
    <property type="entry name" value="C5-MTase"/>
</dbReference>
<dbReference type="InterPro" id="IPR001525">
    <property type="entry name" value="C5_MeTfrase"/>
</dbReference>
<evidence type="ECO:0000313" key="10">
    <source>
        <dbReference type="EMBL" id="UUN98135.1"/>
    </source>
</evidence>
<dbReference type="GO" id="GO:0004519">
    <property type="term" value="F:endonuclease activity"/>
    <property type="evidence" value="ECO:0007669"/>
    <property type="project" value="InterPro"/>
</dbReference>
<dbReference type="Proteomes" id="UP000644140">
    <property type="component" value="Chromosome"/>
</dbReference>
<feature type="domain" description="Restriction endonuclease type IV Mrr" evidence="9">
    <location>
        <begin position="20"/>
        <end position="109"/>
    </location>
</feature>
<dbReference type="SUPFAM" id="SSF53335">
    <property type="entry name" value="S-adenosyl-L-methionine-dependent methyltransferases"/>
    <property type="match status" value="1"/>
</dbReference>
<dbReference type="EMBL" id="CP092085">
    <property type="protein sequence ID" value="UUN98135.1"/>
    <property type="molecule type" value="Genomic_DNA"/>
</dbReference>
<dbReference type="InterPro" id="IPR011335">
    <property type="entry name" value="Restrct_endonuc-II-like"/>
</dbReference>